<feature type="transmembrane region" description="Helical" evidence="1">
    <location>
        <begin position="15"/>
        <end position="34"/>
    </location>
</feature>
<evidence type="ECO:0000313" key="2">
    <source>
        <dbReference type="EMBL" id="QHT20052.1"/>
    </source>
</evidence>
<keyword evidence="1" id="KW-0812">Transmembrane</keyword>
<protein>
    <submittedName>
        <fullName evidence="2">Uncharacterized protein</fullName>
    </submittedName>
</protein>
<reference evidence="2" key="1">
    <citation type="journal article" date="2020" name="Nature">
        <title>Giant virus diversity and host interactions through global metagenomics.</title>
        <authorList>
            <person name="Schulz F."/>
            <person name="Roux S."/>
            <person name="Paez-Espino D."/>
            <person name="Jungbluth S."/>
            <person name="Walsh D.A."/>
            <person name="Denef V.J."/>
            <person name="McMahon K.D."/>
            <person name="Konstantinidis K.T."/>
            <person name="Eloe-Fadrosh E.A."/>
            <person name="Kyrpides N.C."/>
            <person name="Woyke T."/>
        </authorList>
    </citation>
    <scope>NUCLEOTIDE SEQUENCE</scope>
    <source>
        <strain evidence="2">GVMAG-M-3300023174-60</strain>
    </source>
</reference>
<proteinExistence type="predicted"/>
<accession>A0A6C0DU61</accession>
<feature type="transmembrane region" description="Helical" evidence="1">
    <location>
        <begin position="46"/>
        <end position="63"/>
    </location>
</feature>
<keyword evidence="1" id="KW-1133">Transmembrane helix</keyword>
<sequence length="81" mass="9677">MDHLWYKSINSIQQFIYPFTFEHIFYIIVGFIISTYISDYFLQFKLLKWIYIGTLIVLIANLYKQGDGKKAIKDIFKLATI</sequence>
<dbReference type="EMBL" id="MN739677">
    <property type="protein sequence ID" value="QHT20052.1"/>
    <property type="molecule type" value="Genomic_DNA"/>
</dbReference>
<name>A0A6C0DU61_9ZZZZ</name>
<evidence type="ECO:0000256" key="1">
    <source>
        <dbReference type="SAM" id="Phobius"/>
    </source>
</evidence>
<organism evidence="2">
    <name type="scientific">viral metagenome</name>
    <dbReference type="NCBI Taxonomy" id="1070528"/>
    <lineage>
        <taxon>unclassified sequences</taxon>
        <taxon>metagenomes</taxon>
        <taxon>organismal metagenomes</taxon>
    </lineage>
</organism>
<keyword evidence="1" id="KW-0472">Membrane</keyword>
<dbReference type="AlphaFoldDB" id="A0A6C0DU61"/>